<feature type="compositionally biased region" description="Low complexity" evidence="13">
    <location>
        <begin position="3636"/>
        <end position="3651"/>
    </location>
</feature>
<feature type="compositionally biased region" description="Low complexity" evidence="13">
    <location>
        <begin position="2902"/>
        <end position="2917"/>
    </location>
</feature>
<dbReference type="FunFam" id="2.60.60.20:FF:000012">
    <property type="entry name" value="polycystin-1 isoform X2"/>
    <property type="match status" value="1"/>
</dbReference>
<dbReference type="InterPro" id="IPR013122">
    <property type="entry name" value="PKD1_2_channel"/>
</dbReference>
<dbReference type="SMART" id="SM00303">
    <property type="entry name" value="GPS"/>
    <property type="match status" value="1"/>
</dbReference>
<evidence type="ECO:0000256" key="13">
    <source>
        <dbReference type="SAM" id="MobiDB-lite"/>
    </source>
</evidence>
<dbReference type="Pfam" id="PF08016">
    <property type="entry name" value="PKD_channel"/>
    <property type="match status" value="1"/>
</dbReference>
<evidence type="ECO:0000256" key="11">
    <source>
        <dbReference type="ARBA" id="ARBA00023273"/>
    </source>
</evidence>
<keyword evidence="11" id="KW-0966">Cell projection</keyword>
<dbReference type="Gene3D" id="2.60.40.10">
    <property type="entry name" value="Immunoglobulins"/>
    <property type="match status" value="5"/>
</dbReference>
<feature type="domain" description="PKD" evidence="15">
    <location>
        <begin position="1179"/>
        <end position="1241"/>
    </location>
</feature>
<dbReference type="InterPro" id="IPR046791">
    <property type="entry name" value="Polycystin_dom"/>
</dbReference>
<proteinExistence type="inferred from homology"/>
<dbReference type="InterPro" id="IPR036392">
    <property type="entry name" value="PLAT/LH2_dom_sf"/>
</dbReference>
<dbReference type="PROSITE" id="PS50093">
    <property type="entry name" value="PKD"/>
    <property type="match status" value="7"/>
</dbReference>
<dbReference type="Pfam" id="PF01477">
    <property type="entry name" value="PLAT"/>
    <property type="match status" value="1"/>
</dbReference>
<feature type="transmembrane region" description="Helical" evidence="14">
    <location>
        <begin position="2699"/>
        <end position="2719"/>
    </location>
</feature>
<evidence type="ECO:0000256" key="9">
    <source>
        <dbReference type="ARBA" id="ARBA00023136"/>
    </source>
</evidence>
<evidence type="ECO:0000256" key="12">
    <source>
        <dbReference type="PROSITE-ProRule" id="PRU00152"/>
    </source>
</evidence>
<gene>
    <name evidence="18" type="ORF">C0J50_8536</name>
</gene>
<dbReference type="InterPro" id="IPR000434">
    <property type="entry name" value="PC1"/>
</dbReference>
<dbReference type="Pfam" id="PF20519">
    <property type="entry name" value="Polycystin_dom"/>
    <property type="match status" value="1"/>
</dbReference>
<evidence type="ECO:0000256" key="7">
    <source>
        <dbReference type="ARBA" id="ARBA00022989"/>
    </source>
</evidence>
<keyword evidence="7 14" id="KW-1133">Transmembrane helix</keyword>
<dbReference type="SUPFAM" id="SSF49723">
    <property type="entry name" value="Lipase/lipooxygenase domain (PLAT/LH2 domain)"/>
    <property type="match status" value="1"/>
</dbReference>
<evidence type="ECO:0000259" key="15">
    <source>
        <dbReference type="PROSITE" id="PS50093"/>
    </source>
</evidence>
<dbReference type="InterPro" id="IPR000203">
    <property type="entry name" value="GPS"/>
</dbReference>
<reference evidence="18" key="1">
    <citation type="submission" date="2018-07" db="EMBL/GenBank/DDBJ databases">
        <title>Comparative genomics of catfishes provides insights into carnivory and benthic adaptation.</title>
        <authorList>
            <person name="Zhang Y."/>
            <person name="Wang D."/>
            <person name="Peng Z."/>
            <person name="Zheng S."/>
            <person name="Shao F."/>
            <person name="Tao W."/>
        </authorList>
    </citation>
    <scope>NUCLEOTIDE SEQUENCE</scope>
    <source>
        <strain evidence="18">Chongqing</strain>
    </source>
</reference>
<comment type="similarity">
    <text evidence="3">Belongs to the polycystin family.</text>
</comment>
<feature type="transmembrane region" description="Helical" evidence="14">
    <location>
        <begin position="3113"/>
        <end position="3132"/>
    </location>
</feature>
<feature type="domain" description="PKD" evidence="15">
    <location>
        <begin position="669"/>
        <end position="716"/>
    </location>
</feature>
<dbReference type="CDD" id="cd00146">
    <property type="entry name" value="PKD"/>
    <property type="match status" value="6"/>
</dbReference>
<evidence type="ECO:0000256" key="1">
    <source>
        <dbReference type="ARBA" id="ARBA00004138"/>
    </source>
</evidence>
<dbReference type="InterPro" id="IPR000601">
    <property type="entry name" value="PKD_dom"/>
</dbReference>
<dbReference type="SMART" id="SM00089">
    <property type="entry name" value="PKD"/>
    <property type="match status" value="12"/>
</dbReference>
<accession>A0AAD5AGT0</accession>
<feature type="transmembrane region" description="Helical" evidence="14">
    <location>
        <begin position="3347"/>
        <end position="3368"/>
    </location>
</feature>
<evidence type="ECO:0000313" key="19">
    <source>
        <dbReference type="Proteomes" id="UP001205998"/>
    </source>
</evidence>
<evidence type="ECO:0000256" key="14">
    <source>
        <dbReference type="SAM" id="Phobius"/>
    </source>
</evidence>
<feature type="transmembrane region" description="Helical" evidence="14">
    <location>
        <begin position="2739"/>
        <end position="2760"/>
    </location>
</feature>
<dbReference type="GO" id="GO:0005886">
    <property type="term" value="C:plasma membrane"/>
    <property type="evidence" value="ECO:0007669"/>
    <property type="project" value="UniProtKB-SubCell"/>
</dbReference>
<feature type="domain" description="PLAT" evidence="16">
    <location>
        <begin position="2537"/>
        <end position="2651"/>
    </location>
</feature>
<feature type="transmembrane region" description="Helical" evidence="14">
    <location>
        <begin position="2494"/>
        <end position="2514"/>
    </location>
</feature>
<feature type="transmembrane region" description="Helical" evidence="14">
    <location>
        <begin position="3481"/>
        <end position="3502"/>
    </location>
</feature>
<dbReference type="GO" id="GO:0006816">
    <property type="term" value="P:calcium ion transport"/>
    <property type="evidence" value="ECO:0007669"/>
    <property type="project" value="TreeGrafter"/>
</dbReference>
<feature type="region of interest" description="Disordered" evidence="13">
    <location>
        <begin position="3612"/>
        <end position="3651"/>
    </location>
</feature>
<dbReference type="PROSITE" id="PS50095">
    <property type="entry name" value="PLAT"/>
    <property type="match status" value="1"/>
</dbReference>
<evidence type="ECO:0000256" key="2">
    <source>
        <dbReference type="ARBA" id="ARBA00004651"/>
    </source>
</evidence>
<dbReference type="Gene3D" id="2.60.60.20">
    <property type="entry name" value="PLAT/LH2 domain"/>
    <property type="match status" value="1"/>
</dbReference>
<comment type="caution">
    <text evidence="18">The sequence shown here is derived from an EMBL/GenBank/DDBJ whole genome shotgun (WGS) entry which is preliminary data.</text>
</comment>
<keyword evidence="9 14" id="KW-0472">Membrane</keyword>
<evidence type="ECO:0000256" key="8">
    <source>
        <dbReference type="ARBA" id="ARBA00023069"/>
    </source>
</evidence>
<dbReference type="InterPro" id="IPR042060">
    <property type="entry name" value="PLAT_polycystin1"/>
</dbReference>
<dbReference type="Pfam" id="PF02010">
    <property type="entry name" value="REJ"/>
    <property type="match status" value="1"/>
</dbReference>
<feature type="domain" description="PKD" evidence="15">
    <location>
        <begin position="560"/>
        <end position="648"/>
    </location>
</feature>
<feature type="transmembrane region" description="Helical" evidence="14">
    <location>
        <begin position="3442"/>
        <end position="3461"/>
    </location>
</feature>
<dbReference type="InterPro" id="IPR001024">
    <property type="entry name" value="PLAT/LH2_dom"/>
</dbReference>
<evidence type="ECO:0000259" key="16">
    <source>
        <dbReference type="PROSITE" id="PS50095"/>
    </source>
</evidence>
<organism evidence="18 19">
    <name type="scientific">Silurus asotus</name>
    <name type="common">Amur catfish</name>
    <name type="synonym">Parasilurus asotus</name>
    <dbReference type="NCBI Taxonomy" id="30991"/>
    <lineage>
        <taxon>Eukaryota</taxon>
        <taxon>Metazoa</taxon>
        <taxon>Chordata</taxon>
        <taxon>Craniata</taxon>
        <taxon>Vertebrata</taxon>
        <taxon>Euteleostomi</taxon>
        <taxon>Actinopterygii</taxon>
        <taxon>Neopterygii</taxon>
        <taxon>Teleostei</taxon>
        <taxon>Ostariophysi</taxon>
        <taxon>Siluriformes</taxon>
        <taxon>Siluridae</taxon>
        <taxon>Silurus</taxon>
    </lineage>
</organism>
<evidence type="ECO:0000256" key="4">
    <source>
        <dbReference type="ARBA" id="ARBA00022475"/>
    </source>
</evidence>
<evidence type="ECO:0000256" key="3">
    <source>
        <dbReference type="ARBA" id="ARBA00007200"/>
    </source>
</evidence>
<dbReference type="SMART" id="SM00308">
    <property type="entry name" value="LH2"/>
    <property type="match status" value="1"/>
</dbReference>
<evidence type="ECO:0000256" key="6">
    <source>
        <dbReference type="ARBA" id="ARBA00022737"/>
    </source>
</evidence>
<feature type="transmembrane region" description="Helical" evidence="14">
    <location>
        <begin position="3536"/>
        <end position="3562"/>
    </location>
</feature>
<dbReference type="Proteomes" id="UP001205998">
    <property type="component" value="Unassembled WGS sequence"/>
</dbReference>
<feature type="domain" description="REJ" evidence="17">
    <location>
        <begin position="1584"/>
        <end position="2266"/>
    </location>
</feature>
<comment type="caution">
    <text evidence="12">Lacks conserved residue(s) required for the propagation of feature annotation.</text>
</comment>
<keyword evidence="5 14" id="KW-0812">Transmembrane</keyword>
<dbReference type="PANTHER" id="PTHR46730">
    <property type="entry name" value="POLYCYSTIN-1"/>
    <property type="match status" value="1"/>
</dbReference>
<feature type="domain" description="PKD" evidence="15">
    <location>
        <begin position="483"/>
        <end position="542"/>
    </location>
</feature>
<feature type="region of interest" description="Disordered" evidence="13">
    <location>
        <begin position="3701"/>
        <end position="3756"/>
    </location>
</feature>
<dbReference type="Pfam" id="PF00801">
    <property type="entry name" value="PKD"/>
    <property type="match status" value="12"/>
</dbReference>
<sequence>MLFPGIWVSHGGQMLSVELVVQPSQQLSAAKVQILRPYCSPSHHLVPPGCRSILNPFTCCSVKPLCNTTGGCSSGQYWCHLVESCLPVTSPCSPYHSSTNGHVFTLPPRYTALTPFYHMVADIALEIPSASEPVHIDVRFEGEKIPVFPDDILAIQHSRKSEEFLHCTSGSDSVWRQSYISIPGPEWGGWVDVAVSSLTDGGHWLDNMSCDLRLIYQDPGHLNGVGKVTQNEPSTEVSMPGNLLIPAQTPVTGMHILYPVLDKDNRIHLAVNVQTLFIIKILSGSNATSSWSGLVSRTKVPFLKSCPEEIPEMIRVCKRDSADTWFSYAPIMATSQGEHTLDVTASNQLNSQSLSVKIQAHVIITGLRIQPHGFHRVLVNIPQMFTTAVATGSSVKYTWVIDDLIQFAHTGDAYSITFNKPAEYTLKVTAENPVSTQYMEVKLTADVMTPLADLALLSETVAVAVNTSSVFTVQVKLDVSIGVTIRWDFGDHSSCVDHTFIAPLEKNSAPLDQAATQVYLQDTAHHIYTTPGDYTLRIQAQNKYDFIQTAVLHKVRSPLTKLLVISKPASPKINQTILFEASSQPSSHGIVYTWNFGDGFPEVEGPHKTTRHAFKKAGVFNVSVISDNTLSRLNSWMVVEVFEMISGVHLESNSPSELNSIIKISGGVSTGTSLRWTFDLGDGTVFKDLKENSISYVYRSVGNYTVQAMVWNEVSSEKEAIDVEIYQLAVLGILPLECVVSGKEVTLQALVRGNVSHLAFYWRFGDSTDVSMKNGTATVAHTFAGTGIYLIGVTIQSQAGSADYQSNLCVENSITDLNLHSSLNVAALGKEICFDVSVLPAGGENYQFHWYNSSLCDCPVNGTSHHCFIFSQEGKHEITVMAENQVSKKTASTTILVQRPLFVRHNGEIDVLTVNQTYYFWTEPSKNNVAFEWDFGDGSLKSRGQNVSHNFTSAGQYHISASVLNAVSKEIIKVDVQVQVPISNIRIHTNRPFAEAGQEAVFTILSDVMENVKFYWMIDSMTFSQLGTSEYRYVFPKAGIFQIRVTAQNPVSKVETSLTIEVVERIQGVRIMSLKSASYIPTNKTVTLVASVNRGTSLTYQWLANQAGVNDLVGVGEHFQFYTIHPGNVSVRLIVANVLGKVHSDFSLRAVERVSEVNIPLSNVVAKGKPVSIAVEIKTGTDLQYIWFLDTNLSSVTTDVPFVLHVFNTIGVFKLRVSVRNVLGSVNATKQLMIQEPVSEIDFDINGQSHPYFVSSNSPLTFHGSARKGSDVHWAWTARSVEGSAVVLDKNQIISYLFMDAGDHRVTLNVSNEISWQSVSHVVTVQDAIRGFSLRASDVIVCENEPVTFTPSITQGSGVSFLLEFPEGNTSLEDQEDFTTSSIPLGNHTIKAIAKNLVSILSVNITIRVVQGLKGLHLVDCCSSVLEASKPVHFKASVNSGSKVIYRWNFHLDGLRTSQQTGQSVLYSPFSNGTLTVMVEAKTDFCSQSITETALVQQPVKNVTLSILSEGLFVNHSVTFFALVDGGSDLTIKWNFGDEIRLTKSNKEVYKYKVDGKFMVQVTVFNNISQVSAHFPVLVRKLKCIQPRVALVQEQARILKSQPNYFEASVDLNSCTSYKTNYLWEIFRDPDCTERKVFLHASVDLTKPLLSLPKNTLEVGDYCVKFSTWFEGTPLRHHKTGGFSVGNSPLVPLIKGGSIKVWSNQKDLVLDGSESFDPDATIPEVDLLEFQWNITMEQNTSLTQYPASFINNYSIHCNESKLILPRHLLEPERVYKFTLTVQKHARSPVSTVQHVQVLDTEVLPVTVKCVSCRLVFSSAVSYSHPVALAGACSLCNGTLQYKWSAKTTKGEILLLNEVTTSTGHGSSDLVIRPNVLKPGFEYIFSLNVSQPATGLWGSASFALTQNRPPEGGMCTLSPEDSVQLLQNVVSFNCSGWVDEDNISAQMIYALQIAQCQSTETECPLITLYRGIRSAFGTLVPMGSTRPGHNASILTVMVTVEDNMGAKITAVKRNLVVMVPVRDQDMMEWLKNKSREELWNLVKQGNPQDVISYAMAMSSQLNQIQATSMQELKDKVQMRGNVTQALASLSVSSLQDASQISSALAHSTAVTSEMQCGDCNSQVVEAVGKMIGVIREQTRQGDLTPIDTGRNILNVLSTSMSVKNPVDALGSLLHGPKHHDTAVSALYQVGQLMRSLMWSRMPGEEALLLQSPRINATGKRGDPASDLLCTDPSSSCQFYIPSNLSSRLRAENQEVVQILLVLESEEIPFVSTAEPPISTKLTAMEFLTPQGSPIPVSNLTEESAIRVTLQNKKMEVSGRVNVTLRSEGSVNFMVRAVETEPNAGLFITFNFSLSEDSSMPGSGTVTIIISDEQTVHQSQHTHVKELILASFTTSVEETIFLEPVLNGSAKDLYVTLRSSTGVDTCVSVCVFSSLCQFFDMEQRRWSTGGLTVLSTSSPDTAHCLTEHLTLFGASLFIHPDAIVFLAPVHVPRRNMVVGIVCGILLLIHLLVGLIAHKLDHLESVRLSCVPLCGQTGRYRYRVLVKTGWYRGAGTSAHVGISLYGLNKSGSRHLQREGAFQRNGLDDFQVETDVNLGEIWKICIWHDNTGLEPPWYLQHVTVWDMQTDNMFFFLVEDWLSVENERNSGLVQKVVLATCPPELRQFKRIWRAQLLFGLQDHHLWLSLWERPAHSTFSRAQRVTCCALVLHLYLAAGAVWYGLATSSSRGPVSDQMPMTPEIILVGMTIAVVMFPLQALLTFLFRKTKSKVAMELCLPPSPMSDIVEMDVYLSHPVMSCASFMSMPTAQESSTHTESSFESLESPKLESEFWTRSHFGSESGVEQWTSSDSIFGLAELMGPTRLLKRKRALLQLRLNSPDRSTPEQSSSSYLKKEQSTFFDPFLSSASSSGPSGSDSGRYSPNETALSDTLESSPSEWMDLSVEKLDCDEGLYKTHCSMSMCSVASTFLPSLPPDSFSTTSITHIGVSRSAPGLMLPSWVLAVTYLLVAVLLGTCLVLVGLYGSTFSNSVLLMWLASVLSAFFTSLLILEPLTICVRALYLAGVVKPVDPEVEDRLAQETVVMRMEKDQDVDVRPLCGYGLLHAKEEARKVRILRNLMKNCLIYLLFLLVVLLMNYQDNIQETNSRLLHSAVKRSIISALPGQPNLTALSGWTEVWQWMDQSLTSHLHKNPSLSLIGLARIQRVTSPNFVKVCSDGDKMQTVVQSQCNKLLTLSRVQIHPQTSCVTLWSHGSINVKPSPAAQPWSTAQSCVLTEADEMLLGNSSFYTTHILSDLKQAQWITTETQAMLVEFTQYHRGTGIFLPVSILLEKTQTQRILSTVSIQPFHIPGSFSGLDLSIGITALLLIFSLCFLSAEVWRIFRERAQYLTQGWHLFQLLVALLSFSAASLRFCFLSMAAECLSDHVSQPETFAGFHNIAALAKSSSQLSAVLLMFLVPQMAGSLQFVRRWVIFVRVLHQACSEICGITLLFVLLLLLFSHTGCLLFSASVEGFRTVRQASESLLCLLRNRLVLRQLSEEHPVLGPIFCLAVFGLGFWLLGRLCGAVLLQRYKNIQAEMYRPSMEPQDYEMVEFLIKRLKLWMGLSKIKEFRHRVKFEGMESPPSRSSQLYSISPPVSPPRPRLVSASSQVSESSTISESHEVQQYLDRLLPSVDNLLSSFDRVNQLTNDILNIEEQLQEILSRIVQKRRKHNQPKPQMSPAKKLARPSQTSLPMSLKALRPSNDGIPQAPSHRRATHSESSLMAPSAHLTNYPRVAGTQKSQTVDQEIRGFPRRRAWHSGSCHSADTIQRFAKSQSPGAIPVRPHSEERDWTAASGSMPIKKKAWHTD</sequence>
<feature type="region of interest" description="Disordered" evidence="13">
    <location>
        <begin position="3806"/>
        <end position="3842"/>
    </location>
</feature>
<feature type="transmembrane region" description="Helical" evidence="14">
    <location>
        <begin position="3025"/>
        <end position="3045"/>
    </location>
</feature>
<feature type="transmembrane region" description="Helical" evidence="14">
    <location>
        <begin position="2995"/>
        <end position="3019"/>
    </location>
</feature>
<dbReference type="GO" id="GO:0005929">
    <property type="term" value="C:cilium"/>
    <property type="evidence" value="ECO:0007669"/>
    <property type="project" value="UniProtKB-SubCell"/>
</dbReference>
<comment type="subcellular location">
    <subcellularLocation>
        <location evidence="2">Cell membrane</location>
        <topology evidence="2">Multi-pass membrane protein</topology>
    </subcellularLocation>
    <subcellularLocation>
        <location evidence="1">Cell projection</location>
        <location evidence="1">Cilium</location>
    </subcellularLocation>
</comment>
<keyword evidence="4" id="KW-1003">Cell membrane</keyword>
<keyword evidence="19" id="KW-1185">Reference proteome</keyword>
<feature type="compositionally biased region" description="Polar residues" evidence="13">
    <location>
        <begin position="2918"/>
        <end position="2931"/>
    </location>
</feature>
<feature type="domain" description="PKD" evidence="15">
    <location>
        <begin position="759"/>
        <end position="817"/>
    </location>
</feature>
<feature type="non-terminal residue" evidence="18">
    <location>
        <position position="1"/>
    </location>
</feature>
<feature type="domain" description="PKD" evidence="15">
    <location>
        <begin position="913"/>
        <end position="985"/>
    </location>
</feature>
<dbReference type="InterPro" id="IPR035986">
    <property type="entry name" value="PKD_dom_sf"/>
</dbReference>
<evidence type="ECO:0000256" key="5">
    <source>
        <dbReference type="ARBA" id="ARBA00022692"/>
    </source>
</evidence>
<keyword evidence="6" id="KW-0677">Repeat</keyword>
<keyword evidence="8" id="KW-0969">Cilium</keyword>
<dbReference type="EMBL" id="MU552100">
    <property type="protein sequence ID" value="KAI5616041.1"/>
    <property type="molecule type" value="Genomic_DNA"/>
</dbReference>
<keyword evidence="10" id="KW-0325">Glycoprotein</keyword>
<feature type="domain" description="PKD" evidence="15">
    <location>
        <begin position="1514"/>
        <end position="1579"/>
    </location>
</feature>
<name>A0AAD5AGT0_SILAS</name>
<dbReference type="InterPro" id="IPR002859">
    <property type="entry name" value="PKD/REJ-like"/>
</dbReference>
<feature type="transmembrane region" description="Helical" evidence="14">
    <location>
        <begin position="3389"/>
        <end position="3413"/>
    </location>
</feature>
<dbReference type="GO" id="GO:0005261">
    <property type="term" value="F:monoatomic cation channel activity"/>
    <property type="evidence" value="ECO:0007669"/>
    <property type="project" value="TreeGrafter"/>
</dbReference>
<evidence type="ECO:0000259" key="17">
    <source>
        <dbReference type="PROSITE" id="PS51111"/>
    </source>
</evidence>
<evidence type="ECO:0000256" key="10">
    <source>
        <dbReference type="ARBA" id="ARBA00023180"/>
    </source>
</evidence>
<dbReference type="PROSITE" id="PS51111">
    <property type="entry name" value="REJ"/>
    <property type="match status" value="1"/>
</dbReference>
<protein>
    <submittedName>
        <fullName evidence="18">Polycystin-1 isoform X1</fullName>
    </submittedName>
</protein>
<dbReference type="PANTHER" id="PTHR46730:SF2">
    <property type="entry name" value="POLYCYSTIN-1 ISOFORM X1"/>
    <property type="match status" value="1"/>
</dbReference>
<dbReference type="InterPro" id="IPR022409">
    <property type="entry name" value="PKD/Chitinase_dom"/>
</dbReference>
<dbReference type="PRINTS" id="PR00500">
    <property type="entry name" value="POLYCYSTIN1"/>
</dbReference>
<evidence type="ECO:0000313" key="18">
    <source>
        <dbReference type="EMBL" id="KAI5616041.1"/>
    </source>
</evidence>
<dbReference type="CDD" id="cd01752">
    <property type="entry name" value="PLAT_polycystin"/>
    <property type="match status" value="1"/>
</dbReference>
<feature type="region of interest" description="Disordered" evidence="13">
    <location>
        <begin position="2902"/>
        <end position="2931"/>
    </location>
</feature>
<dbReference type="InterPro" id="IPR014010">
    <property type="entry name" value="REJ_dom"/>
</dbReference>
<dbReference type="InterPro" id="IPR013783">
    <property type="entry name" value="Ig-like_fold"/>
</dbReference>
<dbReference type="SUPFAM" id="SSF49299">
    <property type="entry name" value="PKD domain"/>
    <property type="match status" value="9"/>
</dbReference>